<accession>A0A7J6AFY6</accession>
<dbReference type="Proteomes" id="UP000593565">
    <property type="component" value="Unassembled WGS sequence"/>
</dbReference>
<dbReference type="GO" id="GO:0000796">
    <property type="term" value="C:condensin complex"/>
    <property type="evidence" value="ECO:0007669"/>
    <property type="project" value="TreeGrafter"/>
</dbReference>
<evidence type="ECO:0000256" key="1">
    <source>
        <dbReference type="ARBA" id="ARBA00004123"/>
    </source>
</evidence>
<protein>
    <recommendedName>
        <fullName evidence="3">Condensin-2 complex subunit H2</fullName>
    </recommendedName>
    <alternativeName>
        <fullName evidence="6">Non-SMC condensin II complex subunit H2</fullName>
    </alternativeName>
</protein>
<comment type="similarity">
    <text evidence="2">Belongs to the CND2 H2 (condensin-2 subunit 2) family.</text>
</comment>
<evidence type="ECO:0000259" key="9">
    <source>
        <dbReference type="Pfam" id="PF16858"/>
    </source>
</evidence>
<proteinExistence type="inferred from homology"/>
<sequence>MTKLYPTSEVSVALPFQVSSLPLVSVTEARSEFQLVTDLGFLFFIRTCSFAAMNSVETRFAHLLQPIRDLTKNWDVDLATQLGEYLEELDQMTISFDGGKTMMNFAEAALLIQGSTCIYGRKVELLHSLVFQTLDCISNKNRRRDKQGSADGVTDGATENDLDDCEFDVVGEEPSTHSVEMKGDPAEPVKIVRLPPESLIPAEAHEKQQYPLLSIKGEVLGSCKDFRINNFTPDTLGIMRLGLGSSCFLFHREASGNGHTVHDRAEAVGAVDHYENDDDCHGDEELAHLIDNDMEVEPESDQHVERHQGLSVKRMLRERPTVRPVAEEPKQLQETVDPWKWHDPYVHIGEDKPLKTGKCYNVPAGLEESGKRKRKGNSKIQDFWGWCTSAYESMDRKLKHGPFYPEFNYIYLGKMGPRIKLRKKVLRKTGVYLSDDVLRRTYLEPENQEDKDELVRHPDLYDDNFSDHENENLLEDHAPGDIISEHDPIFTDSQMGRINYEDLVKKSVELFLANSQKYAQETALSRRVKEWEDEINPRLMAQEDCVIFDIHDYGDQIVHALGAVGMRRSFASLVKGMDNTEACRYMLASLQLANDYTVEIDKSPGLDESIDTVHLTLLTKQRAHERLKVYSVPLELDLP</sequence>
<comment type="subcellular location">
    <subcellularLocation>
        <location evidence="1">Nucleus</location>
    </subcellularLocation>
</comment>
<gene>
    <name evidence="10" type="ORF">AMELA_G00155120</name>
</gene>
<evidence type="ECO:0000256" key="5">
    <source>
        <dbReference type="ARBA" id="ARBA00023242"/>
    </source>
</evidence>
<keyword evidence="5" id="KW-0539">Nucleus</keyword>
<keyword evidence="11" id="KW-1185">Reference proteome</keyword>
<evidence type="ECO:0000256" key="4">
    <source>
        <dbReference type="ARBA" id="ARBA00023067"/>
    </source>
</evidence>
<dbReference type="AlphaFoldDB" id="A0A7J6AFY6"/>
<dbReference type="EMBL" id="JAAGNN010000013">
    <property type="protein sequence ID" value="KAF4080939.1"/>
    <property type="molecule type" value="Genomic_DNA"/>
</dbReference>
<dbReference type="PANTHER" id="PTHR14324">
    <property type="entry name" value="CONDENSIN-2 COMPLEX SUBUNIT H2"/>
    <property type="match status" value="1"/>
</dbReference>
<feature type="domain" description="Condensin II complex subunit H2 N-terminal" evidence="8">
    <location>
        <begin position="59"/>
        <end position="167"/>
    </location>
</feature>
<keyword evidence="4" id="KW-0226">DNA condensation</keyword>
<feature type="region of interest" description="Disordered" evidence="7">
    <location>
        <begin position="142"/>
        <end position="163"/>
    </location>
</feature>
<dbReference type="Pfam" id="PF16858">
    <property type="entry name" value="CNDH2_C"/>
    <property type="match status" value="1"/>
</dbReference>
<dbReference type="Pfam" id="PF06278">
    <property type="entry name" value="CNDH2_N"/>
    <property type="match status" value="1"/>
</dbReference>
<evidence type="ECO:0000259" key="8">
    <source>
        <dbReference type="Pfam" id="PF06278"/>
    </source>
</evidence>
<evidence type="ECO:0000256" key="7">
    <source>
        <dbReference type="SAM" id="MobiDB-lite"/>
    </source>
</evidence>
<dbReference type="GO" id="GO:0051306">
    <property type="term" value="P:mitotic sister chromatid separation"/>
    <property type="evidence" value="ECO:0007669"/>
    <property type="project" value="TreeGrafter"/>
</dbReference>
<dbReference type="GO" id="GO:0010032">
    <property type="term" value="P:meiotic chromosome condensation"/>
    <property type="evidence" value="ECO:0007669"/>
    <property type="project" value="TreeGrafter"/>
</dbReference>
<comment type="caution">
    <text evidence="10">The sequence shown here is derived from an EMBL/GenBank/DDBJ whole genome shotgun (WGS) entry which is preliminary data.</text>
</comment>
<name>A0A7J6AFY6_AMEME</name>
<dbReference type="InterPro" id="IPR009378">
    <property type="entry name" value="H2_N"/>
</dbReference>
<dbReference type="InterPro" id="IPR031737">
    <property type="entry name" value="CNDH2_C"/>
</dbReference>
<dbReference type="GO" id="GO:0003682">
    <property type="term" value="F:chromatin binding"/>
    <property type="evidence" value="ECO:0007669"/>
    <property type="project" value="TreeGrafter"/>
</dbReference>
<evidence type="ECO:0000313" key="10">
    <source>
        <dbReference type="EMBL" id="KAF4080939.1"/>
    </source>
</evidence>
<dbReference type="GO" id="GO:0005634">
    <property type="term" value="C:nucleus"/>
    <property type="evidence" value="ECO:0007669"/>
    <property type="project" value="UniProtKB-SubCell"/>
</dbReference>
<dbReference type="PANTHER" id="PTHR14324:SF3">
    <property type="entry name" value="CONDENSIN-2 COMPLEX SUBUNIT H2"/>
    <property type="match status" value="1"/>
</dbReference>
<evidence type="ECO:0000313" key="11">
    <source>
        <dbReference type="Proteomes" id="UP000593565"/>
    </source>
</evidence>
<organism evidence="10 11">
    <name type="scientific">Ameiurus melas</name>
    <name type="common">Black bullhead</name>
    <name type="synonym">Silurus melas</name>
    <dbReference type="NCBI Taxonomy" id="219545"/>
    <lineage>
        <taxon>Eukaryota</taxon>
        <taxon>Metazoa</taxon>
        <taxon>Chordata</taxon>
        <taxon>Craniata</taxon>
        <taxon>Vertebrata</taxon>
        <taxon>Euteleostomi</taxon>
        <taxon>Actinopterygii</taxon>
        <taxon>Neopterygii</taxon>
        <taxon>Teleostei</taxon>
        <taxon>Ostariophysi</taxon>
        <taxon>Siluriformes</taxon>
        <taxon>Ictaluridae</taxon>
        <taxon>Ameiurus</taxon>
    </lineage>
</organism>
<feature type="domain" description="Condensin-2 complex subunit H2 C-terminal" evidence="9">
    <location>
        <begin position="499"/>
        <end position="627"/>
    </location>
</feature>
<dbReference type="InterPro" id="IPR031739">
    <property type="entry name" value="Ncaph2"/>
</dbReference>
<evidence type="ECO:0000256" key="2">
    <source>
        <dbReference type="ARBA" id="ARBA00007844"/>
    </source>
</evidence>
<evidence type="ECO:0000256" key="3">
    <source>
        <dbReference type="ARBA" id="ARBA00016903"/>
    </source>
</evidence>
<reference evidence="10 11" key="1">
    <citation type="submission" date="2020-02" db="EMBL/GenBank/DDBJ databases">
        <title>A chromosome-scale genome assembly of the black bullhead catfish (Ameiurus melas).</title>
        <authorList>
            <person name="Wen M."/>
            <person name="Zham M."/>
            <person name="Cabau C."/>
            <person name="Klopp C."/>
            <person name="Donnadieu C."/>
            <person name="Roques C."/>
            <person name="Bouchez O."/>
            <person name="Lampietro C."/>
            <person name="Jouanno E."/>
            <person name="Herpin A."/>
            <person name="Louis A."/>
            <person name="Berthelot C."/>
            <person name="Parey E."/>
            <person name="Roest-Crollius H."/>
            <person name="Braasch I."/>
            <person name="Postlethwait J."/>
            <person name="Robinson-Rechavi M."/>
            <person name="Echchiki A."/>
            <person name="Begum T."/>
            <person name="Montfort J."/>
            <person name="Schartl M."/>
            <person name="Bobe J."/>
            <person name="Guiguen Y."/>
        </authorList>
    </citation>
    <scope>NUCLEOTIDE SEQUENCE [LARGE SCALE GENOMIC DNA]</scope>
    <source>
        <strain evidence="10">M_S1</strain>
        <tissue evidence="10">Blood</tissue>
    </source>
</reference>
<evidence type="ECO:0000256" key="6">
    <source>
        <dbReference type="ARBA" id="ARBA00030479"/>
    </source>
</evidence>